<dbReference type="InterPro" id="IPR046955">
    <property type="entry name" value="PHR1-like"/>
</dbReference>
<evidence type="ECO:0000313" key="8">
    <source>
        <dbReference type="Proteomes" id="UP001163823"/>
    </source>
</evidence>
<feature type="domain" description="HTH myb-type" evidence="6">
    <location>
        <begin position="65"/>
        <end position="126"/>
    </location>
</feature>
<dbReference type="AlphaFoldDB" id="A0AAD7LN29"/>
<dbReference type="InterPro" id="IPR009057">
    <property type="entry name" value="Homeodomain-like_sf"/>
</dbReference>
<dbReference type="GO" id="GO:0003700">
    <property type="term" value="F:DNA-binding transcription factor activity"/>
    <property type="evidence" value="ECO:0007669"/>
    <property type="project" value="InterPro"/>
</dbReference>
<feature type="compositionally biased region" description="Polar residues" evidence="5">
    <location>
        <begin position="39"/>
        <end position="51"/>
    </location>
</feature>
<feature type="compositionally biased region" description="Polar residues" evidence="5">
    <location>
        <begin position="11"/>
        <end position="21"/>
    </location>
</feature>
<feature type="compositionally biased region" description="Basic and acidic residues" evidence="5">
    <location>
        <begin position="1"/>
        <end position="10"/>
    </location>
</feature>
<evidence type="ECO:0000259" key="6">
    <source>
        <dbReference type="PROSITE" id="PS51294"/>
    </source>
</evidence>
<dbReference type="NCBIfam" id="TIGR01557">
    <property type="entry name" value="myb_SHAQKYF"/>
    <property type="match status" value="1"/>
</dbReference>
<dbReference type="SUPFAM" id="SSF46689">
    <property type="entry name" value="Homeodomain-like"/>
    <property type="match status" value="1"/>
</dbReference>
<evidence type="ECO:0000256" key="5">
    <source>
        <dbReference type="SAM" id="MobiDB-lite"/>
    </source>
</evidence>
<feature type="region of interest" description="Disordered" evidence="5">
    <location>
        <begin position="1"/>
        <end position="63"/>
    </location>
</feature>
<keyword evidence="3" id="KW-0804">Transcription</keyword>
<evidence type="ECO:0000256" key="2">
    <source>
        <dbReference type="ARBA" id="ARBA00023015"/>
    </source>
</evidence>
<keyword evidence="4" id="KW-0539">Nucleus</keyword>
<evidence type="ECO:0000256" key="3">
    <source>
        <dbReference type="ARBA" id="ARBA00023163"/>
    </source>
</evidence>
<accession>A0AAD7LN29</accession>
<dbReference type="EMBL" id="JARAOO010000007">
    <property type="protein sequence ID" value="KAJ7961190.1"/>
    <property type="molecule type" value="Genomic_DNA"/>
</dbReference>
<protein>
    <submittedName>
        <fullName evidence="7">MYB-like transcription factor family protein</fullName>
    </submittedName>
</protein>
<comment type="subcellular location">
    <subcellularLocation>
        <location evidence="1">Nucleus</location>
    </subcellularLocation>
</comment>
<dbReference type="PANTHER" id="PTHR31314:SF168">
    <property type="entry name" value="MYB-LIKE HTH TRANSCRIPTIONAL REGULATOR FAMILY PROTEIN"/>
    <property type="match status" value="1"/>
</dbReference>
<dbReference type="KEGG" id="qsa:O6P43_016564"/>
<dbReference type="GO" id="GO:0005634">
    <property type="term" value="C:nucleus"/>
    <property type="evidence" value="ECO:0007669"/>
    <property type="project" value="UniProtKB-SubCell"/>
</dbReference>
<name>A0AAD7LN29_QUISA</name>
<proteinExistence type="predicted"/>
<organism evidence="7 8">
    <name type="scientific">Quillaja saponaria</name>
    <name type="common">Soap bark tree</name>
    <dbReference type="NCBI Taxonomy" id="32244"/>
    <lineage>
        <taxon>Eukaryota</taxon>
        <taxon>Viridiplantae</taxon>
        <taxon>Streptophyta</taxon>
        <taxon>Embryophyta</taxon>
        <taxon>Tracheophyta</taxon>
        <taxon>Spermatophyta</taxon>
        <taxon>Magnoliopsida</taxon>
        <taxon>eudicotyledons</taxon>
        <taxon>Gunneridae</taxon>
        <taxon>Pentapetalae</taxon>
        <taxon>rosids</taxon>
        <taxon>fabids</taxon>
        <taxon>Fabales</taxon>
        <taxon>Quillajaceae</taxon>
        <taxon>Quillaja</taxon>
    </lineage>
</organism>
<evidence type="ECO:0000313" key="7">
    <source>
        <dbReference type="EMBL" id="KAJ7961190.1"/>
    </source>
</evidence>
<reference evidence="7" key="1">
    <citation type="journal article" date="2023" name="Science">
        <title>Elucidation of the pathway for biosynthesis of saponin adjuvants from the soapbark tree.</title>
        <authorList>
            <person name="Reed J."/>
            <person name="Orme A."/>
            <person name="El-Demerdash A."/>
            <person name="Owen C."/>
            <person name="Martin L.B.B."/>
            <person name="Misra R.C."/>
            <person name="Kikuchi S."/>
            <person name="Rejzek M."/>
            <person name="Martin A.C."/>
            <person name="Harkess A."/>
            <person name="Leebens-Mack J."/>
            <person name="Louveau T."/>
            <person name="Stephenson M.J."/>
            <person name="Osbourn A."/>
        </authorList>
    </citation>
    <scope>NUCLEOTIDE SEQUENCE</scope>
    <source>
        <strain evidence="7">S10</strain>
    </source>
</reference>
<evidence type="ECO:0000256" key="4">
    <source>
        <dbReference type="ARBA" id="ARBA00023242"/>
    </source>
</evidence>
<keyword evidence="2" id="KW-0805">Transcription regulation</keyword>
<comment type="caution">
    <text evidence="7">The sequence shown here is derived from an EMBL/GenBank/DDBJ whole genome shotgun (WGS) entry which is preliminary data.</text>
</comment>
<dbReference type="InterPro" id="IPR001005">
    <property type="entry name" value="SANT/Myb"/>
</dbReference>
<dbReference type="PROSITE" id="PS51294">
    <property type="entry name" value="HTH_MYB"/>
    <property type="match status" value="1"/>
</dbReference>
<dbReference type="Pfam" id="PF00249">
    <property type="entry name" value="Myb_DNA-binding"/>
    <property type="match status" value="1"/>
</dbReference>
<dbReference type="InterPro" id="IPR006447">
    <property type="entry name" value="Myb_dom_plants"/>
</dbReference>
<gene>
    <name evidence="7" type="ORF">O6P43_016564</name>
</gene>
<evidence type="ECO:0000256" key="1">
    <source>
        <dbReference type="ARBA" id="ARBA00004123"/>
    </source>
</evidence>
<dbReference type="Gene3D" id="1.10.10.60">
    <property type="entry name" value="Homeodomain-like"/>
    <property type="match status" value="1"/>
</dbReference>
<dbReference type="Proteomes" id="UP001163823">
    <property type="component" value="Chromosome 7"/>
</dbReference>
<sequence>MKMEESHGSECSKTSLSNYNNDDQDECESYQQIEDESKATNGGSSSNISTVEENEKKQQVRPYVRSKLPRLRWTPDLHLRFVHAVQRLGGQDIGATPKLVLQLMDIKGLSIAHVKSHLQMHRSKKIDDPNYQVLADHRQLVGNGDRNIYNLSQLQILQGYNPSSINFRYKYGDNACWGNSFEKSLRRMNSMNDHDDSQAGFYSRMSERIYGSNNVNWTSSDFRVGNSSSFGESQSTRKIHGPKQDECLPINIHDEFKQSRLRQTDRKWFYNDVEAPSDINSITNLQEGKPLKRKASDWDKELDLDLCLRLNSKKVDESSERNLEENIEVDSNLSLSLYSQSSSSNHRSCRLKEGNDNCKKDQDAKRLSTLDLTI</sequence>
<dbReference type="PANTHER" id="PTHR31314">
    <property type="entry name" value="MYB FAMILY TRANSCRIPTION FACTOR PHL7-LIKE"/>
    <property type="match status" value="1"/>
</dbReference>
<dbReference type="GO" id="GO:0003677">
    <property type="term" value="F:DNA binding"/>
    <property type="evidence" value="ECO:0007669"/>
    <property type="project" value="InterPro"/>
</dbReference>
<keyword evidence="8" id="KW-1185">Reference proteome</keyword>
<dbReference type="InterPro" id="IPR017930">
    <property type="entry name" value="Myb_dom"/>
</dbReference>